<dbReference type="CDD" id="cd03221">
    <property type="entry name" value="ABCF_EF-3"/>
    <property type="match status" value="2"/>
</dbReference>
<dbReference type="PROSITE" id="PS50893">
    <property type="entry name" value="ABC_TRANSPORTER_2"/>
    <property type="match status" value="2"/>
</dbReference>
<dbReference type="AlphaFoldDB" id="A0A2P5P8B1"/>
<dbReference type="Proteomes" id="UP000235653">
    <property type="component" value="Unassembled WGS sequence"/>
</dbReference>
<evidence type="ECO:0000256" key="4">
    <source>
        <dbReference type="SAM" id="Coils"/>
    </source>
</evidence>
<comment type="caution">
    <text evidence="7">The sequence shown here is derived from an EMBL/GenBank/DDBJ whole genome shotgun (WGS) entry which is preliminary data.</text>
</comment>
<dbReference type="GO" id="GO:0016887">
    <property type="term" value="F:ATP hydrolysis activity"/>
    <property type="evidence" value="ECO:0007669"/>
    <property type="project" value="InterPro"/>
</dbReference>
<gene>
    <name evidence="7" type="ORF">JP09_001230</name>
</gene>
<keyword evidence="3 7" id="KW-0067">ATP-binding</keyword>
<sequence>MLTLNNISKSFGARNLFSGVTFHIGARDRTALLGPNGTGKTTLFSLIADENPPDGGTITRPKDITIGYLKQEIDNQSAKPLLEEVAASAIHTAKLEHRIRVLQEEIAENSDEEELEPLLKELGELQHRFETSGGYDVEHEARMILTGLGFKESDFFRPMSAFSGGWIMRAELGKILLQNPDLLLLDEPTNHLDLETQLWFENYLANYQGAALLTSHDRAFLNRVVRRVVSLENERAKVYAGNHDAFVLARQREIEGLEAAAGRQAVKIEKETRFIERFRYKNTKAKQVQSRIKALDKLQRVEVPRLVKKIKFSFPDPPHSGEEVITLKHLGKAYGDNVVYKDLNLSLRRGDRVALIGPNGAGKSTLLKILAGVLSFEKGERHLGYNVVSAYYAQHQLDLLDSNNTVIQELNLVAPLETEQRLRSILGGFLFTGDDVQKKVGVLSGGEKARLAIAKMLTQPANLLLMDEPTNHLDIASREVLADALESYKGTLCFITHDRTLISQTANKIIDIRNGQVSVYPGTYYEYLYHMESASSISTTGSPQSEKHVISTEPAVDPRRRRAAAGEIRNEFNRKLTPLKNRITQIEEELEQDESELAGIELEFAKPEAYGDSQAVVARIERHKTLKANMQERTSEWENLIREEEELHTSLNNALAALD</sequence>
<dbReference type="GO" id="GO:0005524">
    <property type="term" value="F:ATP binding"/>
    <property type="evidence" value="ECO:0007669"/>
    <property type="project" value="UniProtKB-KW"/>
</dbReference>
<dbReference type="PANTHER" id="PTHR42855">
    <property type="entry name" value="ABC TRANSPORTER ATP-BINDING SUBUNIT"/>
    <property type="match status" value="1"/>
</dbReference>
<keyword evidence="4" id="KW-0175">Coiled coil</keyword>
<feature type="region of interest" description="Disordered" evidence="5">
    <location>
        <begin position="538"/>
        <end position="560"/>
    </location>
</feature>
<reference evidence="7 8" key="1">
    <citation type="journal article" date="2017" name="ISME J.">
        <title>Grape pomace compost harbors organohalide-respiring Dehalogenimonas species with novel reductive dehalogenase genes.</title>
        <authorList>
            <person name="Yang Y."/>
            <person name="Higgins S.A."/>
            <person name="Yan J."/>
            <person name="Simsir B."/>
            <person name="Chourey K."/>
            <person name="Iyer R."/>
            <person name="Hettich R.L."/>
            <person name="Baldwin B."/>
            <person name="Ogles D.M."/>
            <person name="Loffler F.E."/>
        </authorList>
    </citation>
    <scope>NUCLEOTIDE SEQUENCE [LARGE SCALE GENOMIC DNA]</scope>
    <source>
        <strain evidence="7 8">GP</strain>
    </source>
</reference>
<keyword evidence="8" id="KW-1185">Reference proteome</keyword>
<dbReference type="PANTHER" id="PTHR42855:SF2">
    <property type="entry name" value="DRUG RESISTANCE ABC TRANSPORTER,ATP-BINDING PROTEIN"/>
    <property type="match status" value="1"/>
</dbReference>
<name>A0A2P5P8B1_9CHLR</name>
<dbReference type="InterPro" id="IPR027417">
    <property type="entry name" value="P-loop_NTPase"/>
</dbReference>
<evidence type="ECO:0000256" key="2">
    <source>
        <dbReference type="ARBA" id="ARBA00022741"/>
    </source>
</evidence>
<dbReference type="FunFam" id="3.40.50.300:FF:000011">
    <property type="entry name" value="Putative ABC transporter ATP-binding component"/>
    <property type="match status" value="1"/>
</dbReference>
<evidence type="ECO:0000256" key="5">
    <source>
        <dbReference type="SAM" id="MobiDB-lite"/>
    </source>
</evidence>
<dbReference type="PROSITE" id="PS00211">
    <property type="entry name" value="ABC_TRANSPORTER_1"/>
    <property type="match status" value="2"/>
</dbReference>
<dbReference type="InterPro" id="IPR003439">
    <property type="entry name" value="ABC_transporter-like_ATP-bd"/>
</dbReference>
<dbReference type="Pfam" id="PF12848">
    <property type="entry name" value="ABC_tran_Xtn"/>
    <property type="match status" value="1"/>
</dbReference>
<evidence type="ECO:0000259" key="6">
    <source>
        <dbReference type="PROSITE" id="PS50893"/>
    </source>
</evidence>
<dbReference type="SMART" id="SM00382">
    <property type="entry name" value="AAA"/>
    <property type="match status" value="2"/>
</dbReference>
<dbReference type="InterPro" id="IPR051309">
    <property type="entry name" value="ABCF_ATPase"/>
</dbReference>
<protein>
    <submittedName>
        <fullName evidence="7">ABC transporter ATP-binding protein</fullName>
    </submittedName>
</protein>
<feature type="domain" description="ABC transporter" evidence="6">
    <location>
        <begin position="325"/>
        <end position="539"/>
    </location>
</feature>
<dbReference type="InterPro" id="IPR017871">
    <property type="entry name" value="ABC_transporter-like_CS"/>
</dbReference>
<keyword evidence="1" id="KW-0677">Repeat</keyword>
<evidence type="ECO:0000313" key="8">
    <source>
        <dbReference type="Proteomes" id="UP000235653"/>
    </source>
</evidence>
<organism evidence="7 8">
    <name type="scientific">Dehalogenimonas etheniformans</name>
    <dbReference type="NCBI Taxonomy" id="1536648"/>
    <lineage>
        <taxon>Bacteria</taxon>
        <taxon>Bacillati</taxon>
        <taxon>Chloroflexota</taxon>
        <taxon>Dehalococcoidia</taxon>
        <taxon>Dehalococcoidales</taxon>
        <taxon>Dehalococcoidaceae</taxon>
        <taxon>Dehalogenimonas</taxon>
    </lineage>
</organism>
<accession>A0A2P5P8B1</accession>
<dbReference type="OrthoDB" id="9801441at2"/>
<evidence type="ECO:0000256" key="1">
    <source>
        <dbReference type="ARBA" id="ARBA00022737"/>
    </source>
</evidence>
<feature type="coiled-coil region" evidence="4">
    <location>
        <begin position="569"/>
        <end position="603"/>
    </location>
</feature>
<dbReference type="InterPro" id="IPR003593">
    <property type="entry name" value="AAA+_ATPase"/>
</dbReference>
<dbReference type="SUPFAM" id="SSF52540">
    <property type="entry name" value="P-loop containing nucleoside triphosphate hydrolases"/>
    <property type="match status" value="2"/>
</dbReference>
<dbReference type="Gene3D" id="3.40.50.300">
    <property type="entry name" value="P-loop containing nucleotide triphosphate hydrolases"/>
    <property type="match status" value="2"/>
</dbReference>
<dbReference type="FunFam" id="3.40.50.300:FF:000070">
    <property type="entry name" value="Putative ABC transporter ATP-binding component"/>
    <property type="match status" value="1"/>
</dbReference>
<dbReference type="Pfam" id="PF00005">
    <property type="entry name" value="ABC_tran"/>
    <property type="match status" value="2"/>
</dbReference>
<evidence type="ECO:0000256" key="3">
    <source>
        <dbReference type="ARBA" id="ARBA00022840"/>
    </source>
</evidence>
<dbReference type="EMBL" id="JQAN02000006">
    <property type="protein sequence ID" value="PPD58537.1"/>
    <property type="molecule type" value="Genomic_DNA"/>
</dbReference>
<evidence type="ECO:0000313" key="7">
    <source>
        <dbReference type="EMBL" id="PPD58537.1"/>
    </source>
</evidence>
<keyword evidence="2" id="KW-0547">Nucleotide-binding</keyword>
<proteinExistence type="predicted"/>
<dbReference type="RefSeq" id="WP_102330021.1">
    <property type="nucleotide sequence ID" value="NZ_CP058566.2"/>
</dbReference>
<feature type="domain" description="ABC transporter" evidence="6">
    <location>
        <begin position="2"/>
        <end position="258"/>
    </location>
</feature>
<dbReference type="InterPro" id="IPR032781">
    <property type="entry name" value="ABC_tran_Xtn"/>
</dbReference>